<dbReference type="Proteomes" id="UP000256424">
    <property type="component" value="Unassembled WGS sequence"/>
</dbReference>
<feature type="domain" description="Glycosyltransferase 2-like" evidence="2">
    <location>
        <begin position="35"/>
        <end position="143"/>
    </location>
</feature>
<dbReference type="SUPFAM" id="SSF53448">
    <property type="entry name" value="Nucleotide-diphospho-sugar transferases"/>
    <property type="match status" value="1"/>
</dbReference>
<evidence type="ECO:0000313" key="5">
    <source>
        <dbReference type="Proteomes" id="UP000256424"/>
    </source>
</evidence>
<evidence type="ECO:0008006" key="6">
    <source>
        <dbReference type="Google" id="ProtNLM"/>
    </source>
</evidence>
<dbReference type="OrthoDB" id="9815923at2"/>
<keyword evidence="1" id="KW-0808">Transferase</keyword>
<dbReference type="InterPro" id="IPR001173">
    <property type="entry name" value="Glyco_trans_2-like"/>
</dbReference>
<keyword evidence="5" id="KW-1185">Reference proteome</keyword>
<evidence type="ECO:0000313" key="4">
    <source>
        <dbReference type="EMBL" id="RDU72569.1"/>
    </source>
</evidence>
<dbReference type="InterPro" id="IPR029044">
    <property type="entry name" value="Nucleotide-diphossugar_trans"/>
</dbReference>
<dbReference type="InterPro" id="IPR050834">
    <property type="entry name" value="Glycosyltransf_2"/>
</dbReference>
<dbReference type="Gene3D" id="3.90.550.10">
    <property type="entry name" value="Spore Coat Polysaccharide Biosynthesis Protein SpsA, Chain A"/>
    <property type="match status" value="1"/>
</dbReference>
<reference evidence="4 5" key="1">
    <citation type="submission" date="2018-04" db="EMBL/GenBank/DDBJ databases">
        <title>Novel Campyloabacter and Helicobacter Species and Strains.</title>
        <authorList>
            <person name="Mannion A.J."/>
            <person name="Shen Z."/>
            <person name="Fox J.G."/>
        </authorList>
    </citation>
    <scope>NUCLEOTIDE SEQUENCE [LARGE SCALE GENOMIC DNA]</scope>
    <source>
        <strain evidence="4 5">MIT 97-5075</strain>
    </source>
</reference>
<organism evidence="4 5">
    <name type="scientific">Helicobacter aurati</name>
    <dbReference type="NCBI Taxonomy" id="137778"/>
    <lineage>
        <taxon>Bacteria</taxon>
        <taxon>Pseudomonadati</taxon>
        <taxon>Campylobacterota</taxon>
        <taxon>Epsilonproteobacteria</taxon>
        <taxon>Campylobacterales</taxon>
        <taxon>Helicobacteraceae</taxon>
        <taxon>Helicobacter</taxon>
    </lineage>
</organism>
<sequence>MLFIITKYIVIAFLSLLWKVLESMLKSINNKPTCSLIITTYNQEERLCLVLLSVLALQPLPDEVLIADDGSTEKTQDLIQLFQAIFPCPLLHVWQEDKGFRLAQVRNKAISSAKGEYIILIDGDMILESHFIADHLKFAKQRTLLQGSRIMLSEPISKGILFKVPKIISDIYIYIYIRNYSQAKTYLQEFDTNGFPYALIDNSYTVYLPKEAKARRILPLAAFLYKVSKITSRYFDKKEMIRGIRGCNMGFYKADFLRIKGFNENFIGWGREDSDFVARFLFAGGEMRRLRFYGIAYHIYHPENERNMLEKNHKIYLDTIRHKKVQW</sequence>
<name>A0A3D8J500_9HELI</name>
<dbReference type="Pfam" id="PF00535">
    <property type="entry name" value="Glycos_transf_2"/>
    <property type="match status" value="1"/>
</dbReference>
<proteinExistence type="predicted"/>
<dbReference type="PANTHER" id="PTHR43685">
    <property type="entry name" value="GLYCOSYLTRANSFERASE"/>
    <property type="match status" value="1"/>
</dbReference>
<dbReference type="AlphaFoldDB" id="A0A3D8J500"/>
<gene>
    <name evidence="4" type="ORF">CQA66_04510</name>
</gene>
<evidence type="ECO:0000259" key="2">
    <source>
        <dbReference type="Pfam" id="PF00535"/>
    </source>
</evidence>
<dbReference type="GO" id="GO:0016740">
    <property type="term" value="F:transferase activity"/>
    <property type="evidence" value="ECO:0007669"/>
    <property type="project" value="UniProtKB-KW"/>
</dbReference>
<dbReference type="PANTHER" id="PTHR43685:SF3">
    <property type="entry name" value="SLR2126 PROTEIN"/>
    <property type="match status" value="1"/>
</dbReference>
<protein>
    <recommendedName>
        <fullName evidence="6">Glycosyl transferase</fullName>
    </recommendedName>
</protein>
<dbReference type="CDD" id="cd06420">
    <property type="entry name" value="GT2_Chondriotin_Pol_N"/>
    <property type="match status" value="1"/>
</dbReference>
<dbReference type="InterPro" id="IPR027791">
    <property type="entry name" value="Galactosyl_T_C"/>
</dbReference>
<comment type="caution">
    <text evidence="4">The sequence shown here is derived from an EMBL/GenBank/DDBJ whole genome shotgun (WGS) entry which is preliminary data.</text>
</comment>
<feature type="domain" description="Galactosyltransferase C-terminal" evidence="3">
    <location>
        <begin position="230"/>
        <end position="301"/>
    </location>
</feature>
<evidence type="ECO:0000259" key="3">
    <source>
        <dbReference type="Pfam" id="PF02709"/>
    </source>
</evidence>
<accession>A0A3D8J500</accession>
<dbReference type="EMBL" id="NXLW01000006">
    <property type="protein sequence ID" value="RDU72569.1"/>
    <property type="molecule type" value="Genomic_DNA"/>
</dbReference>
<dbReference type="Pfam" id="PF02709">
    <property type="entry name" value="Glyco_transf_7C"/>
    <property type="match status" value="1"/>
</dbReference>
<evidence type="ECO:0000256" key="1">
    <source>
        <dbReference type="ARBA" id="ARBA00022679"/>
    </source>
</evidence>